<sequence>MNIIRRFRNLIHYRSRRLKSASQPSKSAVQGFRYSSMAPAVVGAAKTKCPRLCSIPSFPPISPEFLQVRRSQDAPLLPSSHRKSLCLEITLSPIAPSECEIEDMILSPKDRSQDVDGASFLSTLSGSTVISTDTSLYTRSWPLADPLIRIPTTSQLSTSTSTSSSRTRILPNSLPNPLASHPTHPQRHASQRSFAPPPRPANFPATGPAVPAVRADSFGLMEPWEQKEGVYGDTSRRGSRLWHAAGVREPRRAGKLVKRNRTW</sequence>
<evidence type="ECO:0000313" key="3">
    <source>
        <dbReference type="Proteomes" id="UP000799437"/>
    </source>
</evidence>
<gene>
    <name evidence="2" type="ORF">EJ05DRAFT_201090</name>
</gene>
<dbReference type="RefSeq" id="XP_033604672.1">
    <property type="nucleotide sequence ID" value="XM_033739748.1"/>
</dbReference>
<keyword evidence="3" id="KW-1185">Reference proteome</keyword>
<accession>A0A6A6WK34</accession>
<evidence type="ECO:0000256" key="1">
    <source>
        <dbReference type="SAM" id="MobiDB-lite"/>
    </source>
</evidence>
<organism evidence="2 3">
    <name type="scientific">Pseudovirgaria hyperparasitica</name>
    <dbReference type="NCBI Taxonomy" id="470096"/>
    <lineage>
        <taxon>Eukaryota</taxon>
        <taxon>Fungi</taxon>
        <taxon>Dikarya</taxon>
        <taxon>Ascomycota</taxon>
        <taxon>Pezizomycotina</taxon>
        <taxon>Dothideomycetes</taxon>
        <taxon>Dothideomycetes incertae sedis</taxon>
        <taxon>Acrospermales</taxon>
        <taxon>Acrospermaceae</taxon>
        <taxon>Pseudovirgaria</taxon>
    </lineage>
</organism>
<dbReference type="AlphaFoldDB" id="A0A6A6WK34"/>
<evidence type="ECO:0000313" key="2">
    <source>
        <dbReference type="EMBL" id="KAF2762221.1"/>
    </source>
</evidence>
<proteinExistence type="predicted"/>
<name>A0A6A6WK34_9PEZI</name>
<feature type="region of interest" description="Disordered" evidence="1">
    <location>
        <begin position="154"/>
        <end position="205"/>
    </location>
</feature>
<dbReference type="EMBL" id="ML996566">
    <property type="protein sequence ID" value="KAF2762221.1"/>
    <property type="molecule type" value="Genomic_DNA"/>
</dbReference>
<feature type="compositionally biased region" description="Low complexity" evidence="1">
    <location>
        <begin position="154"/>
        <end position="167"/>
    </location>
</feature>
<protein>
    <submittedName>
        <fullName evidence="2">Uncharacterized protein</fullName>
    </submittedName>
</protein>
<dbReference type="GeneID" id="54480802"/>
<reference evidence="2" key="1">
    <citation type="journal article" date="2020" name="Stud. Mycol.">
        <title>101 Dothideomycetes genomes: a test case for predicting lifestyles and emergence of pathogens.</title>
        <authorList>
            <person name="Haridas S."/>
            <person name="Albert R."/>
            <person name="Binder M."/>
            <person name="Bloem J."/>
            <person name="Labutti K."/>
            <person name="Salamov A."/>
            <person name="Andreopoulos B."/>
            <person name="Baker S."/>
            <person name="Barry K."/>
            <person name="Bills G."/>
            <person name="Bluhm B."/>
            <person name="Cannon C."/>
            <person name="Castanera R."/>
            <person name="Culley D."/>
            <person name="Daum C."/>
            <person name="Ezra D."/>
            <person name="Gonzalez J."/>
            <person name="Henrissat B."/>
            <person name="Kuo A."/>
            <person name="Liang C."/>
            <person name="Lipzen A."/>
            <person name="Lutzoni F."/>
            <person name="Magnuson J."/>
            <person name="Mondo S."/>
            <person name="Nolan M."/>
            <person name="Ohm R."/>
            <person name="Pangilinan J."/>
            <person name="Park H.-J."/>
            <person name="Ramirez L."/>
            <person name="Alfaro M."/>
            <person name="Sun H."/>
            <person name="Tritt A."/>
            <person name="Yoshinaga Y."/>
            <person name="Zwiers L.-H."/>
            <person name="Turgeon B."/>
            <person name="Goodwin S."/>
            <person name="Spatafora J."/>
            <person name="Crous P."/>
            <person name="Grigoriev I."/>
        </authorList>
    </citation>
    <scope>NUCLEOTIDE SEQUENCE</scope>
    <source>
        <strain evidence="2">CBS 121739</strain>
    </source>
</reference>
<dbReference type="Proteomes" id="UP000799437">
    <property type="component" value="Unassembled WGS sequence"/>
</dbReference>